<evidence type="ECO:0000313" key="13">
    <source>
        <dbReference type="Proteomes" id="UP000010478"/>
    </source>
</evidence>
<gene>
    <name evidence="12" type="ORF">Osc7112_0956</name>
</gene>
<dbReference type="Gene3D" id="1.10.510.10">
    <property type="entry name" value="Transferase(Phosphotransferase) domain 1"/>
    <property type="match status" value="1"/>
</dbReference>
<dbReference type="Proteomes" id="UP000010478">
    <property type="component" value="Chromosome"/>
</dbReference>
<name>K9VDJ1_9CYAN</name>
<dbReference type="STRING" id="179408.Osc7112_0956"/>
<accession>K9VDJ1</accession>
<dbReference type="InterPro" id="IPR008271">
    <property type="entry name" value="Ser/Thr_kinase_AS"/>
</dbReference>
<dbReference type="SUPFAM" id="SSF56112">
    <property type="entry name" value="Protein kinase-like (PK-like)"/>
    <property type="match status" value="1"/>
</dbReference>
<evidence type="ECO:0000256" key="5">
    <source>
        <dbReference type="ARBA" id="ARBA00022777"/>
    </source>
</evidence>
<evidence type="ECO:0000256" key="7">
    <source>
        <dbReference type="ARBA" id="ARBA00047899"/>
    </source>
</evidence>
<dbReference type="Gene3D" id="1.10.10.1770">
    <property type="entry name" value="Gun4-like"/>
    <property type="match status" value="1"/>
</dbReference>
<evidence type="ECO:0000256" key="6">
    <source>
        <dbReference type="ARBA" id="ARBA00022840"/>
    </source>
</evidence>
<dbReference type="OrthoDB" id="437733at2"/>
<dbReference type="AlphaFoldDB" id="K9VDJ1"/>
<dbReference type="EC" id="2.7.11.1" evidence="1"/>
<dbReference type="KEGG" id="oni:Osc7112_0956"/>
<comment type="catalytic activity">
    <reaction evidence="8">
        <text>L-seryl-[protein] + ATP = O-phospho-L-seryl-[protein] + ADP + H(+)</text>
        <dbReference type="Rhea" id="RHEA:17989"/>
        <dbReference type="Rhea" id="RHEA-COMP:9863"/>
        <dbReference type="Rhea" id="RHEA-COMP:11604"/>
        <dbReference type="ChEBI" id="CHEBI:15378"/>
        <dbReference type="ChEBI" id="CHEBI:29999"/>
        <dbReference type="ChEBI" id="CHEBI:30616"/>
        <dbReference type="ChEBI" id="CHEBI:83421"/>
        <dbReference type="ChEBI" id="CHEBI:456216"/>
        <dbReference type="EC" id="2.7.11.1"/>
    </reaction>
</comment>
<feature type="compositionally biased region" description="Pro residues" evidence="10">
    <location>
        <begin position="294"/>
        <end position="315"/>
    </location>
</feature>
<dbReference type="Pfam" id="PF05419">
    <property type="entry name" value="GUN4"/>
    <property type="match status" value="1"/>
</dbReference>
<evidence type="ECO:0000256" key="8">
    <source>
        <dbReference type="ARBA" id="ARBA00048679"/>
    </source>
</evidence>
<evidence type="ECO:0000256" key="1">
    <source>
        <dbReference type="ARBA" id="ARBA00012513"/>
    </source>
</evidence>
<dbReference type="InterPro" id="IPR037215">
    <property type="entry name" value="GUN4-like_sf"/>
</dbReference>
<keyword evidence="2 12" id="KW-0723">Serine/threonine-protein kinase</keyword>
<dbReference type="PANTHER" id="PTHR24363">
    <property type="entry name" value="SERINE/THREONINE PROTEIN KINASE"/>
    <property type="match status" value="1"/>
</dbReference>
<dbReference type="CDD" id="cd14014">
    <property type="entry name" value="STKc_PknB_like"/>
    <property type="match status" value="1"/>
</dbReference>
<feature type="domain" description="Protein kinase" evidence="11">
    <location>
        <begin position="34"/>
        <end position="299"/>
    </location>
</feature>
<dbReference type="SMART" id="SM00220">
    <property type="entry name" value="S_TKc"/>
    <property type="match status" value="1"/>
</dbReference>
<protein>
    <recommendedName>
        <fullName evidence="1">non-specific serine/threonine protein kinase</fullName>
        <ecNumber evidence="1">2.7.11.1</ecNumber>
    </recommendedName>
</protein>
<dbReference type="Pfam" id="PF00069">
    <property type="entry name" value="Pkinase"/>
    <property type="match status" value="1"/>
</dbReference>
<dbReference type="Gene3D" id="1.25.40.620">
    <property type="match status" value="1"/>
</dbReference>
<keyword evidence="3" id="KW-0808">Transferase</keyword>
<dbReference type="GO" id="GO:0004674">
    <property type="term" value="F:protein serine/threonine kinase activity"/>
    <property type="evidence" value="ECO:0007669"/>
    <property type="project" value="UniProtKB-KW"/>
</dbReference>
<comment type="catalytic activity">
    <reaction evidence="7">
        <text>L-threonyl-[protein] + ATP = O-phospho-L-threonyl-[protein] + ADP + H(+)</text>
        <dbReference type="Rhea" id="RHEA:46608"/>
        <dbReference type="Rhea" id="RHEA-COMP:11060"/>
        <dbReference type="Rhea" id="RHEA-COMP:11605"/>
        <dbReference type="ChEBI" id="CHEBI:15378"/>
        <dbReference type="ChEBI" id="CHEBI:30013"/>
        <dbReference type="ChEBI" id="CHEBI:30616"/>
        <dbReference type="ChEBI" id="CHEBI:61977"/>
        <dbReference type="ChEBI" id="CHEBI:456216"/>
        <dbReference type="EC" id="2.7.11.1"/>
    </reaction>
</comment>
<reference evidence="12 13" key="1">
    <citation type="submission" date="2012-05" db="EMBL/GenBank/DDBJ databases">
        <title>Finished chromosome of genome of Oscillatoria sp. PCC 7112.</title>
        <authorList>
            <consortium name="US DOE Joint Genome Institute"/>
            <person name="Gugger M."/>
            <person name="Coursin T."/>
            <person name="Rippka R."/>
            <person name="Tandeau De Marsac N."/>
            <person name="Huntemann M."/>
            <person name="Wei C.-L."/>
            <person name="Han J."/>
            <person name="Detter J.C."/>
            <person name="Han C."/>
            <person name="Tapia R."/>
            <person name="Davenport K."/>
            <person name="Daligault H."/>
            <person name="Erkkila T."/>
            <person name="Gu W."/>
            <person name="Munk A.C.C."/>
            <person name="Teshima H."/>
            <person name="Xu Y."/>
            <person name="Chain P."/>
            <person name="Chen A."/>
            <person name="Krypides N."/>
            <person name="Mavromatis K."/>
            <person name="Markowitz V."/>
            <person name="Szeto E."/>
            <person name="Ivanova N."/>
            <person name="Mikhailova N."/>
            <person name="Ovchinnikova G."/>
            <person name="Pagani I."/>
            <person name="Pati A."/>
            <person name="Goodwin L."/>
            <person name="Peters L."/>
            <person name="Pitluck S."/>
            <person name="Woyke T."/>
            <person name="Kerfeld C."/>
        </authorList>
    </citation>
    <scope>NUCLEOTIDE SEQUENCE [LARGE SCALE GENOMIC DNA]</scope>
    <source>
        <strain evidence="12 13">PCC 7112</strain>
    </source>
</reference>
<dbReference type="SUPFAM" id="SSF140869">
    <property type="entry name" value="GUN4-like"/>
    <property type="match status" value="1"/>
</dbReference>
<feature type="region of interest" description="Disordered" evidence="10">
    <location>
        <begin position="288"/>
        <end position="318"/>
    </location>
</feature>
<dbReference type="InterPro" id="IPR000719">
    <property type="entry name" value="Prot_kinase_dom"/>
</dbReference>
<keyword evidence="6 9" id="KW-0067">ATP-binding</keyword>
<dbReference type="EMBL" id="CP003614">
    <property type="protein sequence ID" value="AFZ05522.1"/>
    <property type="molecule type" value="Genomic_DNA"/>
</dbReference>
<dbReference type="HOGENOM" id="CLU_000288_135_5_3"/>
<evidence type="ECO:0000313" key="12">
    <source>
        <dbReference type="EMBL" id="AFZ05522.1"/>
    </source>
</evidence>
<evidence type="ECO:0000256" key="3">
    <source>
        <dbReference type="ARBA" id="ARBA00022679"/>
    </source>
</evidence>
<dbReference type="PROSITE" id="PS00107">
    <property type="entry name" value="PROTEIN_KINASE_ATP"/>
    <property type="match status" value="1"/>
</dbReference>
<dbReference type="PANTHER" id="PTHR24363:SF0">
    <property type="entry name" value="SERINE_THREONINE KINASE LIKE DOMAIN CONTAINING 1"/>
    <property type="match status" value="1"/>
</dbReference>
<dbReference type="InterPro" id="IPR008629">
    <property type="entry name" value="GUN4-like"/>
</dbReference>
<dbReference type="PROSITE" id="PS00108">
    <property type="entry name" value="PROTEIN_KINASE_ST"/>
    <property type="match status" value="1"/>
</dbReference>
<organism evidence="12 13">
    <name type="scientific">Phormidium nigroviride PCC 7112</name>
    <dbReference type="NCBI Taxonomy" id="179408"/>
    <lineage>
        <taxon>Bacteria</taxon>
        <taxon>Bacillati</taxon>
        <taxon>Cyanobacteriota</taxon>
        <taxon>Cyanophyceae</taxon>
        <taxon>Oscillatoriophycideae</taxon>
        <taxon>Oscillatoriales</taxon>
        <taxon>Oscillatoriaceae</taxon>
        <taxon>Phormidium</taxon>
    </lineage>
</organism>
<dbReference type="RefSeq" id="WP_015174850.1">
    <property type="nucleotide sequence ID" value="NC_019729.1"/>
</dbReference>
<keyword evidence="13" id="KW-1185">Reference proteome</keyword>
<evidence type="ECO:0000256" key="2">
    <source>
        <dbReference type="ARBA" id="ARBA00022527"/>
    </source>
</evidence>
<proteinExistence type="predicted"/>
<dbReference type="CDD" id="cd16383">
    <property type="entry name" value="GUN4"/>
    <property type="match status" value="1"/>
</dbReference>
<evidence type="ECO:0000259" key="11">
    <source>
        <dbReference type="PROSITE" id="PS50011"/>
    </source>
</evidence>
<feature type="binding site" evidence="9">
    <location>
        <position position="65"/>
    </location>
    <ligand>
        <name>ATP</name>
        <dbReference type="ChEBI" id="CHEBI:30616"/>
    </ligand>
</feature>
<keyword evidence="4 9" id="KW-0547">Nucleotide-binding</keyword>
<dbReference type="GO" id="GO:0005524">
    <property type="term" value="F:ATP binding"/>
    <property type="evidence" value="ECO:0007669"/>
    <property type="project" value="UniProtKB-UniRule"/>
</dbReference>
<evidence type="ECO:0000256" key="9">
    <source>
        <dbReference type="PROSITE-ProRule" id="PRU10141"/>
    </source>
</evidence>
<dbReference type="InterPro" id="IPR011009">
    <property type="entry name" value="Kinase-like_dom_sf"/>
</dbReference>
<dbReference type="InterPro" id="IPR017441">
    <property type="entry name" value="Protein_kinase_ATP_BS"/>
</dbReference>
<evidence type="ECO:0000256" key="10">
    <source>
        <dbReference type="SAM" id="MobiDB-lite"/>
    </source>
</evidence>
<dbReference type="PROSITE" id="PS50011">
    <property type="entry name" value="PROTEIN_KINASE_DOM"/>
    <property type="match status" value="1"/>
</dbReference>
<sequence>MSQCLNPDCLFQSPSGSTKFCQKCGNKLLLGDRYGAKKIIGQGGFGRTFLAVDEYKPSKPPCVIKQFYPQLQGASSIQKAAELFELEAVRLEQLGKHSQIPDLLAYFSQDGRQYLVQEFIEGENLAEALESKGYFSETQIRNLLNNLLPVFEFIHSRQVIHRDIKPENIIVRQDGQLVLVDFGAAKYATQTALSVTGTVIGTAGYTAPEQAAGKAIYPSDIYSLGVTCLYLLTQVEPIDLFDTSEMEWVWRQHLKASVSSELGLILDKMILPASKRRYQSPTEVLQALGTQSPQPSPQIPPPPRHTSPQPLPQPLPDSLKSARGVDYTDLRDLLAAGEWEEADWETLKVMLKAARREKEGYLERESIDNFPCDDLRTIDQLWVKYSQGRFGFSVQKQIWWEVRGKEDWEVEDDLGDRLGWRKGGSWLDLEYLTFNLRAEHGHLPTGLAVWAVRPWQGGVLVGRTLMVGAGLWDWEGFFSRVESCNL</sequence>
<keyword evidence="5 12" id="KW-0418">Kinase</keyword>
<dbReference type="Gene3D" id="3.30.200.20">
    <property type="entry name" value="Phosphorylase Kinase, domain 1"/>
    <property type="match status" value="1"/>
</dbReference>
<dbReference type="eggNOG" id="COG0515">
    <property type="taxonomic scope" value="Bacteria"/>
</dbReference>
<evidence type="ECO:0000256" key="4">
    <source>
        <dbReference type="ARBA" id="ARBA00022741"/>
    </source>
</evidence>